<keyword evidence="4" id="KW-1185">Reference proteome</keyword>
<dbReference type="SUPFAM" id="SSF52467">
    <property type="entry name" value="DHS-like NAD/FAD-binding domain"/>
    <property type="match status" value="1"/>
</dbReference>
<dbReference type="Proteomes" id="UP000831768">
    <property type="component" value="Chromosome"/>
</dbReference>
<dbReference type="Gene3D" id="3.40.50.1220">
    <property type="entry name" value="TPP-binding domain"/>
    <property type="match status" value="1"/>
</dbReference>
<dbReference type="GO" id="GO:0033539">
    <property type="term" value="P:fatty acid beta-oxidation using acyl-CoA dehydrogenase"/>
    <property type="evidence" value="ECO:0007669"/>
    <property type="project" value="TreeGrafter"/>
</dbReference>
<evidence type="ECO:0000313" key="4">
    <source>
        <dbReference type="Proteomes" id="UP000831768"/>
    </source>
</evidence>
<dbReference type="InterPro" id="IPR014729">
    <property type="entry name" value="Rossmann-like_a/b/a_fold"/>
</dbReference>
<dbReference type="PANTHER" id="PTHR43153">
    <property type="entry name" value="ELECTRON TRANSFER FLAVOPROTEIN ALPHA"/>
    <property type="match status" value="1"/>
</dbReference>
<dbReference type="SUPFAM" id="SSF52402">
    <property type="entry name" value="Adenine nucleotide alpha hydrolases-like"/>
    <property type="match status" value="1"/>
</dbReference>
<name>A0A8U0A281_9EURY</name>
<dbReference type="AlphaFoldDB" id="A0A8U0A281"/>
<reference evidence="3" key="1">
    <citation type="submission" date="2022-04" db="EMBL/GenBank/DDBJ databases">
        <title>Halocatena sp. nov., isolated from a salt lake.</title>
        <authorList>
            <person name="Cui H.-L."/>
        </authorList>
    </citation>
    <scope>NUCLEOTIDE SEQUENCE</scope>
    <source>
        <strain evidence="3">AD-1</strain>
    </source>
</reference>
<dbReference type="CDD" id="cd01715">
    <property type="entry name" value="ETF_alpha"/>
    <property type="match status" value="1"/>
</dbReference>
<dbReference type="PIRSF" id="PIRSF000089">
    <property type="entry name" value="Electra_flavoP_a"/>
    <property type="match status" value="1"/>
</dbReference>
<dbReference type="RefSeq" id="WP_247992775.1">
    <property type="nucleotide sequence ID" value="NZ_CP096019.1"/>
</dbReference>
<dbReference type="GO" id="GO:0050660">
    <property type="term" value="F:flavin adenine dinucleotide binding"/>
    <property type="evidence" value="ECO:0007669"/>
    <property type="project" value="InterPro"/>
</dbReference>
<evidence type="ECO:0000256" key="1">
    <source>
        <dbReference type="ARBA" id="ARBA00005817"/>
    </source>
</evidence>
<comment type="similarity">
    <text evidence="1">Belongs to the ETF alpha-subunit/FixB family.</text>
</comment>
<dbReference type="InterPro" id="IPR033947">
    <property type="entry name" value="ETF_alpha_N"/>
</dbReference>
<sequence length="317" mass="33678">MSDVLAVAEHRQGELRDVSFELVTVGRQLAADQGGELHLAVIGGDVDAFADELNLDGVSVIHTVDAGEEFNHDIYTQVTEQLFEEIEPSTLLLPNSVNGLDYAPAIASRLDVPLVTDAVDIARDGTTEVTREMYGSKVETTVAVDDDTVAVSIRPAEWEATDADGDADVVAFDADIDESAVKSTVTGFEEVAGGDVDISEAEFLVSIGRGIEEEDNLPLIEELVEATDATLSSSRPIVDNGWLPKNRQVGQSGKVVTPDVYLAIGISGAVQHVAGMKGSDTIVAINTDPNAPIMDLADYAIVDDLFDVVPELIDALE</sequence>
<dbReference type="GO" id="GO:0009055">
    <property type="term" value="F:electron transfer activity"/>
    <property type="evidence" value="ECO:0007669"/>
    <property type="project" value="InterPro"/>
</dbReference>
<dbReference type="GeneID" id="71928177"/>
<protein>
    <submittedName>
        <fullName evidence="3">Electron transfer flavoprotein subunit alpha/FixB family protein</fullName>
    </submittedName>
</protein>
<dbReference type="InterPro" id="IPR029035">
    <property type="entry name" value="DHS-like_NAD/FAD-binding_dom"/>
</dbReference>
<dbReference type="InterPro" id="IPR014730">
    <property type="entry name" value="ETF_a/b_N"/>
</dbReference>
<dbReference type="InterPro" id="IPR014731">
    <property type="entry name" value="ETF_asu_C"/>
</dbReference>
<gene>
    <name evidence="3" type="ORF">MW046_08980</name>
</gene>
<dbReference type="InterPro" id="IPR001308">
    <property type="entry name" value="ETF_a/FixB"/>
</dbReference>
<dbReference type="Pfam" id="PF00766">
    <property type="entry name" value="ETF_alpha"/>
    <property type="match status" value="1"/>
</dbReference>
<dbReference type="Gene3D" id="3.40.50.620">
    <property type="entry name" value="HUPs"/>
    <property type="match status" value="1"/>
</dbReference>
<dbReference type="EMBL" id="CP096019">
    <property type="protein sequence ID" value="UPM42097.1"/>
    <property type="molecule type" value="Genomic_DNA"/>
</dbReference>
<dbReference type="KEGG" id="haad:MW046_08980"/>
<accession>A0A8U0A281</accession>
<dbReference type="Pfam" id="PF01012">
    <property type="entry name" value="ETF"/>
    <property type="match status" value="1"/>
</dbReference>
<dbReference type="PANTHER" id="PTHR43153:SF1">
    <property type="entry name" value="ELECTRON TRANSFER FLAVOPROTEIN SUBUNIT ALPHA, MITOCHONDRIAL"/>
    <property type="match status" value="1"/>
</dbReference>
<organism evidence="3 4">
    <name type="scientific">Halocatena salina</name>
    <dbReference type="NCBI Taxonomy" id="2934340"/>
    <lineage>
        <taxon>Archaea</taxon>
        <taxon>Methanobacteriati</taxon>
        <taxon>Methanobacteriota</taxon>
        <taxon>Stenosarchaea group</taxon>
        <taxon>Halobacteria</taxon>
        <taxon>Halobacteriales</taxon>
        <taxon>Natronomonadaceae</taxon>
        <taxon>Halocatena</taxon>
    </lineage>
</organism>
<proteinExistence type="inferred from homology"/>
<evidence type="ECO:0000259" key="2">
    <source>
        <dbReference type="SMART" id="SM00893"/>
    </source>
</evidence>
<evidence type="ECO:0000313" key="3">
    <source>
        <dbReference type="EMBL" id="UPM42097.1"/>
    </source>
</evidence>
<dbReference type="SMART" id="SM00893">
    <property type="entry name" value="ETF"/>
    <property type="match status" value="1"/>
</dbReference>
<feature type="domain" description="Electron transfer flavoprotein alpha/beta-subunit N-terminal" evidence="2">
    <location>
        <begin position="4"/>
        <end position="190"/>
    </location>
</feature>